<evidence type="ECO:0000313" key="2">
    <source>
        <dbReference type="EMBL" id="RRT62684.1"/>
    </source>
</evidence>
<reference evidence="2 3" key="1">
    <citation type="journal article" date="2014" name="Agronomy (Basel)">
        <title>A Draft Genome Sequence for Ensete ventricosum, the Drought-Tolerant Tree Against Hunger.</title>
        <authorList>
            <person name="Harrison J."/>
            <person name="Moore K.A."/>
            <person name="Paszkiewicz K."/>
            <person name="Jones T."/>
            <person name="Grant M."/>
            <person name="Ambacheew D."/>
            <person name="Muzemil S."/>
            <person name="Studholme D.J."/>
        </authorList>
    </citation>
    <scope>NUCLEOTIDE SEQUENCE [LARGE SCALE GENOMIC DNA]</scope>
</reference>
<dbReference type="Gene3D" id="3.30.70.330">
    <property type="match status" value="1"/>
</dbReference>
<dbReference type="InterPro" id="IPR012677">
    <property type="entry name" value="Nucleotide-bd_a/b_plait_sf"/>
</dbReference>
<sequence>MLGYYTHDEERTGYRVIRDTETVEASYDRYLRNGISSYGTGEPVRPVAGGMTARPVDDQRVMGVAGMDRSGYGGGRLEPPLPPDASNTLFVEGLPSDCTRREVSHIFRPFVGFQEVRLVTKDSRHVSPFCGRTSLFDEVSTQYLYHQYFKSKCYSLGKIHLSYASLILSPLLKLLLRWKPCKVNKNAKMFNATYVQQRFWQLGWGWSSSQLGFGDSSKQVSQTLGLLGKSWFSFAGYKFDENDRESSNLRLQFARFPPRSSGGHRGRR</sequence>
<protein>
    <submittedName>
        <fullName evidence="2">Uncharacterized protein</fullName>
    </submittedName>
</protein>
<evidence type="ECO:0000256" key="1">
    <source>
        <dbReference type="ARBA" id="ARBA00022884"/>
    </source>
</evidence>
<gene>
    <name evidence="2" type="ORF">B296_00034438</name>
</gene>
<dbReference type="InterPro" id="IPR000504">
    <property type="entry name" value="RRM_dom"/>
</dbReference>
<dbReference type="GO" id="GO:0003723">
    <property type="term" value="F:RNA binding"/>
    <property type="evidence" value="ECO:0007669"/>
    <property type="project" value="UniProtKB-KW"/>
</dbReference>
<evidence type="ECO:0000313" key="3">
    <source>
        <dbReference type="Proteomes" id="UP000287651"/>
    </source>
</evidence>
<keyword evidence="1" id="KW-0694">RNA-binding</keyword>
<dbReference type="EMBL" id="AMZH03006896">
    <property type="protein sequence ID" value="RRT62684.1"/>
    <property type="molecule type" value="Genomic_DNA"/>
</dbReference>
<comment type="caution">
    <text evidence="2">The sequence shown here is derived from an EMBL/GenBank/DDBJ whole genome shotgun (WGS) entry which is preliminary data.</text>
</comment>
<dbReference type="Pfam" id="PF00076">
    <property type="entry name" value="RRM_1"/>
    <property type="match status" value="1"/>
</dbReference>
<dbReference type="InterPro" id="IPR035979">
    <property type="entry name" value="RBD_domain_sf"/>
</dbReference>
<dbReference type="Proteomes" id="UP000287651">
    <property type="component" value="Unassembled WGS sequence"/>
</dbReference>
<proteinExistence type="predicted"/>
<name>A0A426ZFD7_ENSVE</name>
<dbReference type="AlphaFoldDB" id="A0A426ZFD7"/>
<dbReference type="SUPFAM" id="SSF54928">
    <property type="entry name" value="RNA-binding domain, RBD"/>
    <property type="match status" value="1"/>
</dbReference>
<organism evidence="2 3">
    <name type="scientific">Ensete ventricosum</name>
    <name type="common">Abyssinian banana</name>
    <name type="synonym">Musa ensete</name>
    <dbReference type="NCBI Taxonomy" id="4639"/>
    <lineage>
        <taxon>Eukaryota</taxon>
        <taxon>Viridiplantae</taxon>
        <taxon>Streptophyta</taxon>
        <taxon>Embryophyta</taxon>
        <taxon>Tracheophyta</taxon>
        <taxon>Spermatophyta</taxon>
        <taxon>Magnoliopsida</taxon>
        <taxon>Liliopsida</taxon>
        <taxon>Zingiberales</taxon>
        <taxon>Musaceae</taxon>
        <taxon>Ensete</taxon>
    </lineage>
</organism>
<dbReference type="PANTHER" id="PTHR10501">
    <property type="entry name" value="U1 SMALL NUCLEAR RIBONUCLEOPROTEIN A/U2 SMALL NUCLEAR RIBONUCLEOPROTEIN B"/>
    <property type="match status" value="1"/>
</dbReference>
<accession>A0A426ZFD7</accession>